<dbReference type="RefSeq" id="WP_044217392.1">
    <property type="nucleotide sequence ID" value="NZ_JBKAGJ010000001.1"/>
</dbReference>
<comment type="caution">
    <text evidence="2">The sequence shown here is derived from an EMBL/GenBank/DDBJ whole genome shotgun (WGS) entry which is preliminary data.</text>
</comment>
<keyword evidence="1" id="KW-1133">Transmembrane helix</keyword>
<proteinExistence type="predicted"/>
<dbReference type="AlphaFoldDB" id="A0A098S9W5"/>
<keyword evidence="1" id="KW-0812">Transmembrane</keyword>
<keyword evidence="3" id="KW-1185">Reference proteome</keyword>
<protein>
    <submittedName>
        <fullName evidence="2">Uncharacterized protein</fullName>
    </submittedName>
</protein>
<reference evidence="2 3" key="1">
    <citation type="journal article" date="2014" name="Int. J. Syst. Evol. Microbiol.">
        <title>Phaeodactylibacter xiamenensis gen. nov., sp. nov., a member of the family Saprospiraceae isolated from the marine alga Phaeodactylum tricornutum.</title>
        <authorList>
            <person name="Chen Z.Jr."/>
            <person name="Lei X."/>
            <person name="Lai Q."/>
            <person name="Li Y."/>
            <person name="Zhang B."/>
            <person name="Zhang J."/>
            <person name="Zhang H."/>
            <person name="Yang L."/>
            <person name="Zheng W."/>
            <person name="Tian Y."/>
            <person name="Yu Z."/>
            <person name="Xu H.Jr."/>
            <person name="Zheng T."/>
        </authorList>
    </citation>
    <scope>NUCLEOTIDE SEQUENCE [LARGE SCALE GENOMIC DNA]</scope>
    <source>
        <strain evidence="2 3">KD52</strain>
    </source>
</reference>
<evidence type="ECO:0000313" key="2">
    <source>
        <dbReference type="EMBL" id="KGE88920.1"/>
    </source>
</evidence>
<gene>
    <name evidence="2" type="ORF">IX84_05890</name>
</gene>
<feature type="transmembrane region" description="Helical" evidence="1">
    <location>
        <begin position="151"/>
        <end position="173"/>
    </location>
</feature>
<dbReference type="STRING" id="1524460.IX84_05890"/>
<dbReference type="OrthoDB" id="1492921at2"/>
<organism evidence="2 3">
    <name type="scientific">Phaeodactylibacter xiamenensis</name>
    <dbReference type="NCBI Taxonomy" id="1524460"/>
    <lineage>
        <taxon>Bacteria</taxon>
        <taxon>Pseudomonadati</taxon>
        <taxon>Bacteroidota</taxon>
        <taxon>Saprospiria</taxon>
        <taxon>Saprospirales</taxon>
        <taxon>Haliscomenobacteraceae</taxon>
        <taxon>Phaeodactylibacter</taxon>
    </lineage>
</organism>
<evidence type="ECO:0000256" key="1">
    <source>
        <dbReference type="SAM" id="Phobius"/>
    </source>
</evidence>
<keyword evidence="1" id="KW-0472">Membrane</keyword>
<feature type="transmembrane region" description="Helical" evidence="1">
    <location>
        <begin position="185"/>
        <end position="204"/>
    </location>
</feature>
<sequence length="227" mass="27029">MPFYQSTYHSKTFRDFKGIEATNYRRIIHFYEDREDTIRGLDFEEYFEMLVAYVNSLFEVGFHQKHLLMVNVAIEEVIVQNVESPPGESLYEQLLFRKAASHFQCLQYEKCHYILLQLIRIDPYHNDAIGFLKKCLRRMEPAFLERAKATAIFLFLLAALVISIEVLLVRPFYEMHTGLVERSRNTIFGIGCLSLVGGLLWHRFRVEQRVERMVQQIRREKLLRQEK</sequence>
<accession>A0A098S9W5</accession>
<dbReference type="EMBL" id="JPOS01000013">
    <property type="protein sequence ID" value="KGE88920.1"/>
    <property type="molecule type" value="Genomic_DNA"/>
</dbReference>
<dbReference type="Proteomes" id="UP000029736">
    <property type="component" value="Unassembled WGS sequence"/>
</dbReference>
<name>A0A098S9W5_9BACT</name>
<evidence type="ECO:0000313" key="3">
    <source>
        <dbReference type="Proteomes" id="UP000029736"/>
    </source>
</evidence>